<keyword evidence="3" id="KW-0560">Oxidoreductase</keyword>
<feature type="domain" description="3-hydroxyacyl-CoA dehydrogenase NAD binding" evidence="6">
    <location>
        <begin position="17"/>
        <end position="176"/>
    </location>
</feature>
<keyword evidence="8" id="KW-1185">Reference proteome</keyword>
<comment type="caution">
    <text evidence="7">The sequence shown here is derived from an EMBL/GenBank/DDBJ whole genome shotgun (WGS) entry which is preliminary data.</text>
</comment>
<evidence type="ECO:0008006" key="9">
    <source>
        <dbReference type="Google" id="ProtNLM"/>
    </source>
</evidence>
<dbReference type="InterPro" id="IPR006108">
    <property type="entry name" value="3HC_DH_C"/>
</dbReference>
<proteinExistence type="inferred from homology"/>
<comment type="pathway">
    <text evidence="1">Lipid metabolism; butanoate metabolism.</text>
</comment>
<dbReference type="SUPFAM" id="SSF51735">
    <property type="entry name" value="NAD(P)-binding Rossmann-fold domains"/>
    <property type="match status" value="2"/>
</dbReference>
<dbReference type="GO" id="GO:0006635">
    <property type="term" value="P:fatty acid beta-oxidation"/>
    <property type="evidence" value="ECO:0007669"/>
    <property type="project" value="TreeGrafter"/>
</dbReference>
<dbReference type="FunFam" id="3.40.50.720:FF:000009">
    <property type="entry name" value="Fatty oxidation complex, alpha subunit"/>
    <property type="match status" value="1"/>
</dbReference>
<dbReference type="GO" id="GO:0008691">
    <property type="term" value="F:3-hydroxybutyryl-CoA dehydrogenase activity"/>
    <property type="evidence" value="ECO:0007669"/>
    <property type="project" value="TreeGrafter"/>
</dbReference>
<evidence type="ECO:0000256" key="1">
    <source>
        <dbReference type="ARBA" id="ARBA00005086"/>
    </source>
</evidence>
<feature type="compositionally biased region" description="Basic and acidic residues" evidence="4">
    <location>
        <begin position="281"/>
        <end position="299"/>
    </location>
</feature>
<dbReference type="PANTHER" id="PTHR48075">
    <property type="entry name" value="3-HYDROXYACYL-COA DEHYDROGENASE FAMILY PROTEIN"/>
    <property type="match status" value="1"/>
</dbReference>
<dbReference type="InterPro" id="IPR008927">
    <property type="entry name" value="6-PGluconate_DH-like_C_sf"/>
</dbReference>
<feature type="region of interest" description="Disordered" evidence="4">
    <location>
        <begin position="274"/>
        <end position="310"/>
    </location>
</feature>
<dbReference type="SUPFAM" id="SSF48179">
    <property type="entry name" value="6-phosphogluconate dehydrogenase C-terminal domain-like"/>
    <property type="match status" value="2"/>
</dbReference>
<dbReference type="InterPro" id="IPR013328">
    <property type="entry name" value="6PGD_dom2"/>
</dbReference>
<dbReference type="InterPro" id="IPR006176">
    <property type="entry name" value="3-OHacyl-CoA_DH_NAD-bd"/>
</dbReference>
<evidence type="ECO:0000313" key="7">
    <source>
        <dbReference type="EMBL" id="OIK23142.1"/>
    </source>
</evidence>
<evidence type="ECO:0000256" key="2">
    <source>
        <dbReference type="ARBA" id="ARBA00009463"/>
    </source>
</evidence>
<dbReference type="EMBL" id="LBDA02000129">
    <property type="protein sequence ID" value="OIK23142.1"/>
    <property type="molecule type" value="Genomic_DNA"/>
</dbReference>
<dbReference type="Pfam" id="PF02737">
    <property type="entry name" value="3HCDH_N"/>
    <property type="match status" value="2"/>
</dbReference>
<dbReference type="Gene3D" id="3.40.50.720">
    <property type="entry name" value="NAD(P)-binding Rossmann-like Domain"/>
    <property type="match status" value="2"/>
</dbReference>
<feature type="domain" description="3-hydroxyacyl-CoA dehydrogenase C-terminal" evidence="5">
    <location>
        <begin position="190"/>
        <end position="283"/>
    </location>
</feature>
<evidence type="ECO:0000313" key="8">
    <source>
        <dbReference type="Proteomes" id="UP000034838"/>
    </source>
</evidence>
<name>A0A1J4PSP5_9ACTN</name>
<dbReference type="OrthoDB" id="3988511at2"/>
<evidence type="ECO:0000256" key="3">
    <source>
        <dbReference type="ARBA" id="ARBA00023002"/>
    </source>
</evidence>
<reference evidence="7" key="1">
    <citation type="submission" date="2016-10" db="EMBL/GenBank/DDBJ databases">
        <title>Genome sequence of Streptomyces malaysiense MUSC 136.</title>
        <authorList>
            <person name="Lee L.-H."/>
            <person name="Ser H.-L."/>
        </authorList>
    </citation>
    <scope>NUCLEOTIDE SEQUENCE [LARGE SCALE GENOMIC DNA]</scope>
    <source>
        <strain evidence="7">MUSC 136</strain>
    </source>
</reference>
<dbReference type="GO" id="GO:0070403">
    <property type="term" value="F:NAD+ binding"/>
    <property type="evidence" value="ECO:0007669"/>
    <property type="project" value="InterPro"/>
</dbReference>
<gene>
    <name evidence="7" type="ORF">VT52_034060</name>
</gene>
<accession>A0A1J4PSP5</accession>
<evidence type="ECO:0000256" key="4">
    <source>
        <dbReference type="SAM" id="MobiDB-lite"/>
    </source>
</evidence>
<dbReference type="PANTHER" id="PTHR48075:SF9">
    <property type="entry name" value="3-HYDROXYBUTYRYL-COA DEHYDROGENASE"/>
    <property type="match status" value="1"/>
</dbReference>
<evidence type="ECO:0000259" key="6">
    <source>
        <dbReference type="Pfam" id="PF02737"/>
    </source>
</evidence>
<dbReference type="Proteomes" id="UP000034838">
    <property type="component" value="Unassembled WGS sequence"/>
</dbReference>
<feature type="domain" description="3-hydroxyacyl-CoA dehydrogenase NAD binding" evidence="6">
    <location>
        <begin position="311"/>
        <end position="489"/>
    </location>
</feature>
<feature type="domain" description="3-hydroxyacyl-CoA dehydrogenase C-terminal" evidence="5">
    <location>
        <begin position="492"/>
        <end position="585"/>
    </location>
</feature>
<dbReference type="Pfam" id="PF00725">
    <property type="entry name" value="3HCDH"/>
    <property type="match status" value="2"/>
</dbReference>
<protein>
    <recommendedName>
        <fullName evidence="9">Oxidoreductase</fullName>
    </recommendedName>
</protein>
<comment type="similarity">
    <text evidence="2">Belongs to the 3-hydroxyacyl-CoA dehydrogenase family.</text>
</comment>
<dbReference type="AlphaFoldDB" id="A0A1J4PSP5"/>
<dbReference type="Gene3D" id="1.10.1040.10">
    <property type="entry name" value="N-(1-d-carboxylethyl)-l-norvaline Dehydrogenase, domain 2"/>
    <property type="match status" value="2"/>
</dbReference>
<dbReference type="InterPro" id="IPR036291">
    <property type="entry name" value="NAD(P)-bd_dom_sf"/>
</dbReference>
<organism evidence="7 8">
    <name type="scientific">Streptomyces malaysiense</name>
    <dbReference type="NCBI Taxonomy" id="1428626"/>
    <lineage>
        <taxon>Bacteria</taxon>
        <taxon>Bacillati</taxon>
        <taxon>Actinomycetota</taxon>
        <taxon>Actinomycetes</taxon>
        <taxon>Kitasatosporales</taxon>
        <taxon>Streptomycetaceae</taxon>
        <taxon>Streptomyces</taxon>
    </lineage>
</organism>
<sequence>MKTRGADVQDTAGLGRTVGIVGLGSVGEALLNLAAATGCPVVGVDRDPVVIARVEQRLKRTDAGERGRSVSWKLSADITALADAAVVVEAVAEDPGAKRDVLRRLRQVCPPDTAVLTTTASLPLLPLAAAAGCPERIAGLRLLRPPAVGGCAEVVRTSLTSDETGELAERLVTAIGLERAALGHRASGFAARLVHLYLNRAAAMVEEGFASPGDVDTAMRLGCGLPSGPLELIDELGVDEVHGRLESHWRRTGAEAFRPAPLLTSMLRGGTLGRKTGQGFHRYDDGDLPGERTADELRRTGSPSSGEPVRHVGVFGSGTMARGIAEVCAASGLRTTLVARGTDKARDAATAVEASLVKAVRRGRITPALKKDALAALTTTDDVSALAGCDLVVEAVAEDLDVKRGVFARLGAVCRPGAILATITSSLSVADCTAPADRPAETLGLHFFNPAPVMRLVELVRTPDTAAQVADAAREFCAGLGKVPVACPDRAGFIVNRLLFPYLTDAVRLSDDAALDVVELDTAVERGFGYPMGPFTLLDTIGLDISLAIMERLHAEFPGAGCEPPALLRELVDEGCLGRKSGRGLRRA</sequence>
<evidence type="ECO:0000259" key="5">
    <source>
        <dbReference type="Pfam" id="PF00725"/>
    </source>
</evidence>